<proteinExistence type="predicted"/>
<comment type="caution">
    <text evidence="2">The sequence shown here is derived from an EMBL/GenBank/DDBJ whole genome shotgun (WGS) entry which is preliminary data.</text>
</comment>
<gene>
    <name evidence="2" type="ORF">Rcae01_05185</name>
</gene>
<name>A0ABP9VX19_9BACT</name>
<feature type="region of interest" description="Disordered" evidence="1">
    <location>
        <begin position="1"/>
        <end position="21"/>
    </location>
</feature>
<sequence length="80" mass="9423">MDACQPVHGYNESRKDFSRRQEHPKGSWFFRYLKITKAPCNTARQNRLLFDEPATALDDGGSYANAFFIRIPQVQCRLRW</sequence>
<feature type="compositionally biased region" description="Basic and acidic residues" evidence="1">
    <location>
        <begin position="11"/>
        <end position="21"/>
    </location>
</feature>
<evidence type="ECO:0000313" key="2">
    <source>
        <dbReference type="EMBL" id="GAA5509685.1"/>
    </source>
</evidence>
<protein>
    <submittedName>
        <fullName evidence="2">Uncharacterized protein</fullName>
    </submittedName>
</protein>
<evidence type="ECO:0000256" key="1">
    <source>
        <dbReference type="SAM" id="MobiDB-lite"/>
    </source>
</evidence>
<dbReference type="Proteomes" id="UP001416858">
    <property type="component" value="Unassembled WGS sequence"/>
</dbReference>
<evidence type="ECO:0000313" key="3">
    <source>
        <dbReference type="Proteomes" id="UP001416858"/>
    </source>
</evidence>
<accession>A0ABP9VX19</accession>
<organism evidence="2 3">
    <name type="scientific">Novipirellula caenicola</name>
    <dbReference type="NCBI Taxonomy" id="1536901"/>
    <lineage>
        <taxon>Bacteria</taxon>
        <taxon>Pseudomonadati</taxon>
        <taxon>Planctomycetota</taxon>
        <taxon>Planctomycetia</taxon>
        <taxon>Pirellulales</taxon>
        <taxon>Pirellulaceae</taxon>
        <taxon>Novipirellula</taxon>
    </lineage>
</organism>
<reference evidence="2 3" key="1">
    <citation type="submission" date="2024-02" db="EMBL/GenBank/DDBJ databases">
        <title>Rhodopirellula caenicola NBRC 110016.</title>
        <authorList>
            <person name="Ichikawa N."/>
            <person name="Katano-Makiyama Y."/>
            <person name="Hidaka K."/>
        </authorList>
    </citation>
    <scope>NUCLEOTIDE SEQUENCE [LARGE SCALE GENOMIC DNA]</scope>
    <source>
        <strain evidence="2 3">NBRC 110016</strain>
    </source>
</reference>
<dbReference type="EMBL" id="BAABRO010000015">
    <property type="protein sequence ID" value="GAA5509685.1"/>
    <property type="molecule type" value="Genomic_DNA"/>
</dbReference>
<keyword evidence="3" id="KW-1185">Reference proteome</keyword>